<reference evidence="2 3" key="1">
    <citation type="submission" date="2016-01" db="EMBL/GenBank/DDBJ databases">
        <title>Complete genome sequence of strain Lentibacillus amyloliquefaciens LAM0015T isolated from saline sediment.</title>
        <authorList>
            <person name="Wang J.-L."/>
            <person name="He M.-X."/>
        </authorList>
    </citation>
    <scope>NUCLEOTIDE SEQUENCE [LARGE SCALE GENOMIC DNA]</scope>
    <source>
        <strain evidence="2 3">LAM0015</strain>
    </source>
</reference>
<dbReference type="STRING" id="1472767.AOX59_00715"/>
<dbReference type="RefSeq" id="WP_068440409.1">
    <property type="nucleotide sequence ID" value="NZ_CP013862.1"/>
</dbReference>
<proteinExistence type="predicted"/>
<evidence type="ECO:0000256" key="1">
    <source>
        <dbReference type="SAM" id="Phobius"/>
    </source>
</evidence>
<accession>A0A0U3W263</accession>
<protein>
    <recommendedName>
        <fullName evidence="4">DUF3993 domain-containing protein</fullName>
    </recommendedName>
</protein>
<dbReference type="Proteomes" id="UP000050331">
    <property type="component" value="Chromosome"/>
</dbReference>
<name>A0A0U3W263_9BACI</name>
<gene>
    <name evidence="2" type="ORF">AOX59_00715</name>
</gene>
<sequence length="191" mass="22174">MSVKKSTKYVSLAVGIAFVMSVSSVMLHLDSEHSVSANKSSEDHHLSQTIDSKDRTIDNERFTHELSHDQIVSLTDQFMETLVQETNERNQVIHFDTKSVLLEEFKKITTKEVAADYVEFYFTEKNGELYIKPTETPPWFNENSDYDMIHEGNHTVKVIQENTTDLYGTYTIMIEFKWKDGQWRITGISHQ</sequence>
<feature type="transmembrane region" description="Helical" evidence="1">
    <location>
        <begin position="9"/>
        <end position="29"/>
    </location>
</feature>
<keyword evidence="1" id="KW-0812">Transmembrane</keyword>
<evidence type="ECO:0000313" key="3">
    <source>
        <dbReference type="Proteomes" id="UP000050331"/>
    </source>
</evidence>
<keyword evidence="3" id="KW-1185">Reference proteome</keyword>
<dbReference type="EMBL" id="CP013862">
    <property type="protein sequence ID" value="ALX47248.1"/>
    <property type="molecule type" value="Genomic_DNA"/>
</dbReference>
<evidence type="ECO:0008006" key="4">
    <source>
        <dbReference type="Google" id="ProtNLM"/>
    </source>
</evidence>
<keyword evidence="1" id="KW-0472">Membrane</keyword>
<dbReference type="OrthoDB" id="2880030at2"/>
<organism evidence="2 3">
    <name type="scientific">Lentibacillus amyloliquefaciens</name>
    <dbReference type="NCBI Taxonomy" id="1472767"/>
    <lineage>
        <taxon>Bacteria</taxon>
        <taxon>Bacillati</taxon>
        <taxon>Bacillota</taxon>
        <taxon>Bacilli</taxon>
        <taxon>Bacillales</taxon>
        <taxon>Bacillaceae</taxon>
        <taxon>Lentibacillus</taxon>
    </lineage>
</organism>
<keyword evidence="1" id="KW-1133">Transmembrane helix</keyword>
<dbReference type="AlphaFoldDB" id="A0A0U3W263"/>
<evidence type="ECO:0000313" key="2">
    <source>
        <dbReference type="EMBL" id="ALX47248.1"/>
    </source>
</evidence>
<dbReference type="KEGG" id="lao:AOX59_00715"/>